<accession>A0A8H6SYB8</accession>
<dbReference type="AlphaFoldDB" id="A0A8H6SYB8"/>
<dbReference type="EMBL" id="JACAZF010000004">
    <property type="protein sequence ID" value="KAF7307027.1"/>
    <property type="molecule type" value="Genomic_DNA"/>
</dbReference>
<evidence type="ECO:0000313" key="5">
    <source>
        <dbReference type="Proteomes" id="UP000636479"/>
    </source>
</evidence>
<comment type="subcellular location">
    <subcellularLocation>
        <location evidence="3">Mitochondrion inner membrane</location>
    </subcellularLocation>
</comment>
<keyword evidence="3" id="KW-0999">Mitochondrion inner membrane</keyword>
<evidence type="ECO:0000313" key="4">
    <source>
        <dbReference type="EMBL" id="KAF7307027.1"/>
    </source>
</evidence>
<name>A0A8H6SYB8_9AGAR</name>
<keyword evidence="3" id="KW-0496">Mitochondrion</keyword>
<keyword evidence="3" id="KW-0143">Chaperone</keyword>
<dbReference type="Proteomes" id="UP000636479">
    <property type="component" value="Unassembled WGS sequence"/>
</dbReference>
<gene>
    <name evidence="4" type="ORF">MIND_00495700</name>
</gene>
<dbReference type="PANTHER" id="PTHR22977:SF5">
    <property type="entry name" value="COX ASSEMBLY MITOCHONDRIAL PROTEIN HOMOLOG"/>
    <property type="match status" value="1"/>
</dbReference>
<reference evidence="4" key="1">
    <citation type="submission" date="2020-05" db="EMBL/GenBank/DDBJ databases">
        <title>Mycena genomes resolve the evolution of fungal bioluminescence.</title>
        <authorList>
            <person name="Tsai I.J."/>
        </authorList>
    </citation>
    <scope>NUCLEOTIDE SEQUENCE</scope>
    <source>
        <strain evidence="4">171206Taipei</strain>
    </source>
</reference>
<dbReference type="InterPro" id="IPR013892">
    <property type="entry name" value="Cyt_c_biogenesis_Cmc1-like"/>
</dbReference>
<protein>
    <recommendedName>
        <fullName evidence="3">COX assembly mitochondrial protein</fullName>
    </recommendedName>
</protein>
<sequence>MNALSRREEENLLKITKERAVSECHEVVKAFADCVSGRTISVAWACRGQLHAMQECMVQYTGPEPYERVRAEYLRLRGEQRAAKLKESERP</sequence>
<dbReference type="Pfam" id="PF08583">
    <property type="entry name" value="Cmc1"/>
    <property type="match status" value="1"/>
</dbReference>
<evidence type="ECO:0000256" key="1">
    <source>
        <dbReference type="ARBA" id="ARBA00007347"/>
    </source>
</evidence>
<dbReference type="PANTHER" id="PTHR22977">
    <property type="entry name" value="COX ASSEMBLY MITOCHONDRIAL PROTEIN"/>
    <property type="match status" value="1"/>
</dbReference>
<keyword evidence="5" id="KW-1185">Reference proteome</keyword>
<comment type="similarity">
    <text evidence="1 3">Belongs to the CMC family.</text>
</comment>
<dbReference type="GeneID" id="59344270"/>
<comment type="caution">
    <text evidence="4">The sequence shown here is derived from an EMBL/GenBank/DDBJ whole genome shotgun (WGS) entry which is preliminary data.</text>
</comment>
<comment type="function">
    <text evidence="3">Required for mitochondrial cytochrome c oxidase (COX) assembly and respiration.</text>
</comment>
<evidence type="ECO:0000256" key="2">
    <source>
        <dbReference type="ARBA" id="ARBA00023157"/>
    </source>
</evidence>
<dbReference type="OrthoDB" id="6224010at2759"/>
<proteinExistence type="inferred from homology"/>
<dbReference type="GO" id="GO:0005743">
    <property type="term" value="C:mitochondrial inner membrane"/>
    <property type="evidence" value="ECO:0007669"/>
    <property type="project" value="UniProtKB-SubCell"/>
</dbReference>
<dbReference type="RefSeq" id="XP_037222046.1">
    <property type="nucleotide sequence ID" value="XM_037361754.1"/>
</dbReference>
<organism evidence="4 5">
    <name type="scientific">Mycena indigotica</name>
    <dbReference type="NCBI Taxonomy" id="2126181"/>
    <lineage>
        <taxon>Eukaryota</taxon>
        <taxon>Fungi</taxon>
        <taxon>Dikarya</taxon>
        <taxon>Basidiomycota</taxon>
        <taxon>Agaricomycotina</taxon>
        <taxon>Agaricomycetes</taxon>
        <taxon>Agaricomycetidae</taxon>
        <taxon>Agaricales</taxon>
        <taxon>Marasmiineae</taxon>
        <taxon>Mycenaceae</taxon>
        <taxon>Mycena</taxon>
    </lineage>
</organism>
<keyword evidence="3" id="KW-0472">Membrane</keyword>
<evidence type="ECO:0000256" key="3">
    <source>
        <dbReference type="RuleBase" id="RU364104"/>
    </source>
</evidence>
<keyword evidence="2" id="KW-1015">Disulfide bond</keyword>